<dbReference type="HOGENOM" id="CLU_1490560_0_0_1"/>
<name>B4Q4H2_DROSI</name>
<dbReference type="Proteomes" id="UP000000304">
    <property type="component" value="Chromosome 2L"/>
</dbReference>
<reference evidence="2 3" key="1">
    <citation type="journal article" date="2007" name="Nature">
        <title>Evolution of genes and genomes on the Drosophila phylogeny.</title>
        <authorList>
            <consortium name="Drosophila 12 Genomes Consortium"/>
            <person name="Clark A.G."/>
            <person name="Eisen M.B."/>
            <person name="Smith D.R."/>
            <person name="Bergman C.M."/>
            <person name="Oliver B."/>
            <person name="Markow T.A."/>
            <person name="Kaufman T.C."/>
            <person name="Kellis M."/>
            <person name="Gelbart W."/>
            <person name="Iyer V.N."/>
            <person name="Pollard D.A."/>
            <person name="Sackton T.B."/>
            <person name="Larracuente A.M."/>
            <person name="Singh N.D."/>
            <person name="Abad J.P."/>
            <person name="Abt D.N."/>
            <person name="Adryan B."/>
            <person name="Aguade M."/>
            <person name="Akashi H."/>
            <person name="Anderson W.W."/>
            <person name="Aquadro C.F."/>
            <person name="Ardell D.H."/>
            <person name="Arguello R."/>
            <person name="Artieri C.G."/>
            <person name="Barbash D.A."/>
            <person name="Barker D."/>
            <person name="Barsanti P."/>
            <person name="Batterham P."/>
            <person name="Batzoglou S."/>
            <person name="Begun D."/>
            <person name="Bhutkar A."/>
            <person name="Blanco E."/>
            <person name="Bosak S.A."/>
            <person name="Bradley R.K."/>
            <person name="Brand A.D."/>
            <person name="Brent M.R."/>
            <person name="Brooks A.N."/>
            <person name="Brown R.H."/>
            <person name="Butlin R.K."/>
            <person name="Caggese C."/>
            <person name="Calvi B.R."/>
            <person name="Bernardo de Carvalho A."/>
            <person name="Caspi A."/>
            <person name="Castrezana S."/>
            <person name="Celniker S.E."/>
            <person name="Chang J.L."/>
            <person name="Chapple C."/>
            <person name="Chatterji S."/>
            <person name="Chinwalla A."/>
            <person name="Civetta A."/>
            <person name="Clifton S.W."/>
            <person name="Comeron J.M."/>
            <person name="Costello J.C."/>
            <person name="Coyne J.A."/>
            <person name="Daub J."/>
            <person name="David R.G."/>
            <person name="Delcher A.L."/>
            <person name="Delehaunty K."/>
            <person name="Do C.B."/>
            <person name="Ebling H."/>
            <person name="Edwards K."/>
            <person name="Eickbush T."/>
            <person name="Evans J.D."/>
            <person name="Filipski A."/>
            <person name="Findeiss S."/>
            <person name="Freyhult E."/>
            <person name="Fulton L."/>
            <person name="Fulton R."/>
            <person name="Garcia A.C."/>
            <person name="Gardiner A."/>
            <person name="Garfield D.A."/>
            <person name="Garvin B.E."/>
            <person name="Gibson G."/>
            <person name="Gilbert D."/>
            <person name="Gnerre S."/>
            <person name="Godfrey J."/>
            <person name="Good R."/>
            <person name="Gotea V."/>
            <person name="Gravely B."/>
            <person name="Greenberg A.J."/>
            <person name="Griffiths-Jones S."/>
            <person name="Gross S."/>
            <person name="Guigo R."/>
            <person name="Gustafson E.A."/>
            <person name="Haerty W."/>
            <person name="Hahn M.W."/>
            <person name="Halligan D.L."/>
            <person name="Halpern A.L."/>
            <person name="Halter G.M."/>
            <person name="Han M.V."/>
            <person name="Heger A."/>
            <person name="Hillier L."/>
            <person name="Hinrichs A.S."/>
            <person name="Holmes I."/>
            <person name="Hoskins R.A."/>
            <person name="Hubisz M.J."/>
            <person name="Hultmark D."/>
            <person name="Huntley M.A."/>
            <person name="Jaffe D.B."/>
            <person name="Jagadeeshan S."/>
            <person name="Jeck W.R."/>
            <person name="Johnson J."/>
            <person name="Jones C.D."/>
            <person name="Jordan W.C."/>
            <person name="Karpen G.H."/>
            <person name="Kataoka E."/>
            <person name="Keightley P.D."/>
            <person name="Kheradpour P."/>
            <person name="Kirkness E.F."/>
            <person name="Koerich L.B."/>
            <person name="Kristiansen K."/>
            <person name="Kudrna D."/>
            <person name="Kulathinal R.J."/>
            <person name="Kumar S."/>
            <person name="Kwok R."/>
            <person name="Lander E."/>
            <person name="Langley C.H."/>
            <person name="Lapoint R."/>
            <person name="Lazzaro B.P."/>
            <person name="Lee S.J."/>
            <person name="Levesque L."/>
            <person name="Li R."/>
            <person name="Lin C.F."/>
            <person name="Lin M.F."/>
            <person name="Lindblad-Toh K."/>
            <person name="Llopart A."/>
            <person name="Long M."/>
            <person name="Low L."/>
            <person name="Lozovsky E."/>
            <person name="Lu J."/>
            <person name="Luo M."/>
            <person name="Machado C.A."/>
            <person name="Makalowski W."/>
            <person name="Marzo M."/>
            <person name="Matsuda M."/>
            <person name="Matzkin L."/>
            <person name="McAllister B."/>
            <person name="McBride C.S."/>
            <person name="McKernan B."/>
            <person name="McKernan K."/>
            <person name="Mendez-Lago M."/>
            <person name="Minx P."/>
            <person name="Mollenhauer M.U."/>
            <person name="Montooth K."/>
            <person name="Mount S.M."/>
            <person name="Mu X."/>
            <person name="Myers E."/>
            <person name="Negre B."/>
            <person name="Newfeld S."/>
            <person name="Nielsen R."/>
            <person name="Noor M.A."/>
            <person name="O'Grady P."/>
            <person name="Pachter L."/>
            <person name="Papaceit M."/>
            <person name="Parisi M.J."/>
            <person name="Parisi M."/>
            <person name="Parts L."/>
            <person name="Pedersen J.S."/>
            <person name="Pesole G."/>
            <person name="Phillippy A.M."/>
            <person name="Ponting C.P."/>
            <person name="Pop M."/>
            <person name="Porcelli D."/>
            <person name="Powell J.R."/>
            <person name="Prohaska S."/>
            <person name="Pruitt K."/>
            <person name="Puig M."/>
            <person name="Quesneville H."/>
            <person name="Ram K.R."/>
            <person name="Rand D."/>
            <person name="Rasmussen M.D."/>
            <person name="Reed L.K."/>
            <person name="Reenan R."/>
            <person name="Reily A."/>
            <person name="Remington K.A."/>
            <person name="Rieger T.T."/>
            <person name="Ritchie M.G."/>
            <person name="Robin C."/>
            <person name="Rogers Y.H."/>
            <person name="Rohde C."/>
            <person name="Rozas J."/>
            <person name="Rubenfield M.J."/>
            <person name="Ruiz A."/>
            <person name="Russo S."/>
            <person name="Salzberg S.L."/>
            <person name="Sanchez-Gracia A."/>
            <person name="Saranga D.J."/>
            <person name="Sato H."/>
            <person name="Schaeffer S.W."/>
            <person name="Schatz M.C."/>
            <person name="Schlenke T."/>
            <person name="Schwartz R."/>
            <person name="Segarra C."/>
            <person name="Singh R.S."/>
            <person name="Sirot L."/>
            <person name="Sirota M."/>
            <person name="Sisneros N.B."/>
            <person name="Smith C.D."/>
            <person name="Smith T.F."/>
            <person name="Spieth J."/>
            <person name="Stage D.E."/>
            <person name="Stark A."/>
            <person name="Stephan W."/>
            <person name="Strausberg R.L."/>
            <person name="Strempel S."/>
            <person name="Sturgill D."/>
            <person name="Sutton G."/>
            <person name="Sutton G.G."/>
            <person name="Tao W."/>
            <person name="Teichmann S."/>
            <person name="Tobari Y.N."/>
            <person name="Tomimura Y."/>
            <person name="Tsolas J.M."/>
            <person name="Valente V.L."/>
            <person name="Venter E."/>
            <person name="Venter J.C."/>
            <person name="Vicario S."/>
            <person name="Vieira F.G."/>
            <person name="Vilella A.J."/>
            <person name="Villasante A."/>
            <person name="Walenz B."/>
            <person name="Wang J."/>
            <person name="Wasserman M."/>
            <person name="Watts T."/>
            <person name="Wilson D."/>
            <person name="Wilson R.K."/>
            <person name="Wing R.A."/>
            <person name="Wolfner M.F."/>
            <person name="Wong A."/>
            <person name="Wong G.K."/>
            <person name="Wu C.I."/>
            <person name="Wu G."/>
            <person name="Yamamoto D."/>
            <person name="Yang H.P."/>
            <person name="Yang S.P."/>
            <person name="Yorke J.A."/>
            <person name="Yoshida K."/>
            <person name="Zdobnov E."/>
            <person name="Zhang P."/>
            <person name="Zhang Y."/>
            <person name="Zimin A.V."/>
            <person name="Baldwin J."/>
            <person name="Abdouelleil A."/>
            <person name="Abdulkadir J."/>
            <person name="Abebe A."/>
            <person name="Abera B."/>
            <person name="Abreu J."/>
            <person name="Acer S.C."/>
            <person name="Aftuck L."/>
            <person name="Alexander A."/>
            <person name="An P."/>
            <person name="Anderson E."/>
            <person name="Anderson S."/>
            <person name="Arachi H."/>
            <person name="Azer M."/>
            <person name="Bachantsang P."/>
            <person name="Barry A."/>
            <person name="Bayul T."/>
            <person name="Berlin A."/>
            <person name="Bessette D."/>
            <person name="Bloom T."/>
            <person name="Blye J."/>
            <person name="Boguslavskiy L."/>
            <person name="Bonnet C."/>
            <person name="Boukhgalter B."/>
            <person name="Bourzgui I."/>
            <person name="Brown A."/>
            <person name="Cahill P."/>
            <person name="Channer S."/>
            <person name="Cheshatsang Y."/>
            <person name="Chuda L."/>
            <person name="Citroen M."/>
            <person name="Collymore A."/>
            <person name="Cooke P."/>
            <person name="Costello M."/>
            <person name="D'Aco K."/>
            <person name="Daza R."/>
            <person name="De Haan G."/>
            <person name="DeGray S."/>
            <person name="DeMaso C."/>
            <person name="Dhargay N."/>
            <person name="Dooley K."/>
            <person name="Dooley E."/>
            <person name="Doricent M."/>
            <person name="Dorje P."/>
            <person name="Dorjee K."/>
            <person name="Dupes A."/>
            <person name="Elong R."/>
            <person name="Falk J."/>
            <person name="Farina A."/>
            <person name="Faro S."/>
            <person name="Ferguson D."/>
            <person name="Fisher S."/>
            <person name="Foley C.D."/>
            <person name="Franke A."/>
            <person name="Friedrich D."/>
            <person name="Gadbois L."/>
            <person name="Gearin G."/>
            <person name="Gearin C.R."/>
            <person name="Giannoukos G."/>
            <person name="Goode T."/>
            <person name="Graham J."/>
            <person name="Grandbois E."/>
            <person name="Grewal S."/>
            <person name="Gyaltsen K."/>
            <person name="Hafez N."/>
            <person name="Hagos B."/>
            <person name="Hall J."/>
            <person name="Henson C."/>
            <person name="Hollinger A."/>
            <person name="Honan T."/>
            <person name="Huard M.D."/>
            <person name="Hughes L."/>
            <person name="Hurhula B."/>
            <person name="Husby M.E."/>
            <person name="Kamat A."/>
            <person name="Kanga B."/>
            <person name="Kashin S."/>
            <person name="Khazanovich D."/>
            <person name="Kisner P."/>
            <person name="Lance K."/>
            <person name="Lara M."/>
            <person name="Lee W."/>
            <person name="Lennon N."/>
            <person name="Letendre F."/>
            <person name="LeVine R."/>
            <person name="Lipovsky A."/>
            <person name="Liu X."/>
            <person name="Liu J."/>
            <person name="Liu S."/>
            <person name="Lokyitsang T."/>
            <person name="Lokyitsang Y."/>
            <person name="Lubonja R."/>
            <person name="Lui A."/>
            <person name="MacDonald P."/>
            <person name="Magnisalis V."/>
            <person name="Maru K."/>
            <person name="Matthews C."/>
            <person name="McCusker W."/>
            <person name="McDonough S."/>
            <person name="Mehta T."/>
            <person name="Meldrim J."/>
            <person name="Meneus L."/>
            <person name="Mihai O."/>
            <person name="Mihalev A."/>
            <person name="Mihova T."/>
            <person name="Mittelman R."/>
            <person name="Mlenga V."/>
            <person name="Montmayeur A."/>
            <person name="Mulrain L."/>
            <person name="Navidi A."/>
            <person name="Naylor J."/>
            <person name="Negash T."/>
            <person name="Nguyen T."/>
            <person name="Nguyen N."/>
            <person name="Nicol R."/>
            <person name="Norbu C."/>
            <person name="Norbu N."/>
            <person name="Novod N."/>
            <person name="O'Neill B."/>
            <person name="Osman S."/>
            <person name="Markiewicz E."/>
            <person name="Oyono O.L."/>
            <person name="Patti C."/>
            <person name="Phunkhang P."/>
            <person name="Pierre F."/>
            <person name="Priest M."/>
            <person name="Raghuraman S."/>
            <person name="Rege F."/>
            <person name="Reyes R."/>
            <person name="Rise C."/>
            <person name="Rogov P."/>
            <person name="Ross K."/>
            <person name="Ryan E."/>
            <person name="Settipalli S."/>
            <person name="Shea T."/>
            <person name="Sherpa N."/>
            <person name="Shi L."/>
            <person name="Shih D."/>
            <person name="Sparrow T."/>
            <person name="Spaulding J."/>
            <person name="Stalker J."/>
            <person name="Stange-Thomann N."/>
            <person name="Stavropoulos S."/>
            <person name="Stone C."/>
            <person name="Strader C."/>
            <person name="Tesfaye S."/>
            <person name="Thomson T."/>
            <person name="Thoulutsang Y."/>
            <person name="Thoulutsang D."/>
            <person name="Topham K."/>
            <person name="Topping I."/>
            <person name="Tsamla T."/>
            <person name="Vassiliev H."/>
            <person name="Vo A."/>
            <person name="Wangchuk T."/>
            <person name="Wangdi T."/>
            <person name="Weiand M."/>
            <person name="Wilkinson J."/>
            <person name="Wilson A."/>
            <person name="Yadav S."/>
            <person name="Young G."/>
            <person name="Yu Q."/>
            <person name="Zembek L."/>
            <person name="Zhong D."/>
            <person name="Zimmer A."/>
            <person name="Zwirko Z."/>
            <person name="Jaffe D.B."/>
            <person name="Alvarez P."/>
            <person name="Brockman W."/>
            <person name="Butler J."/>
            <person name="Chin C."/>
            <person name="Gnerre S."/>
            <person name="Grabherr M."/>
            <person name="Kleber M."/>
            <person name="Mauceli E."/>
            <person name="MacCallum I."/>
        </authorList>
    </citation>
    <scope>NUCLEOTIDE SEQUENCE [LARGE SCALE GENOMIC DNA]</scope>
    <source>
        <strain evidence="3">white501</strain>
    </source>
</reference>
<accession>B4Q4H2</accession>
<protein>
    <submittedName>
        <fullName evidence="2">GD24339</fullName>
    </submittedName>
</protein>
<proteinExistence type="predicted"/>
<keyword evidence="3" id="KW-1185">Reference proteome</keyword>
<evidence type="ECO:0000313" key="3">
    <source>
        <dbReference type="Proteomes" id="UP000000304"/>
    </source>
</evidence>
<organism evidence="2 3">
    <name type="scientific">Drosophila simulans</name>
    <name type="common">Fruit fly</name>
    <dbReference type="NCBI Taxonomy" id="7240"/>
    <lineage>
        <taxon>Eukaryota</taxon>
        <taxon>Metazoa</taxon>
        <taxon>Ecdysozoa</taxon>
        <taxon>Arthropoda</taxon>
        <taxon>Hexapoda</taxon>
        <taxon>Insecta</taxon>
        <taxon>Pterygota</taxon>
        <taxon>Neoptera</taxon>
        <taxon>Endopterygota</taxon>
        <taxon>Diptera</taxon>
        <taxon>Brachycera</taxon>
        <taxon>Muscomorpha</taxon>
        <taxon>Ephydroidea</taxon>
        <taxon>Drosophilidae</taxon>
        <taxon>Drosophila</taxon>
        <taxon>Sophophora</taxon>
    </lineage>
</organism>
<feature type="region of interest" description="Disordered" evidence="1">
    <location>
        <begin position="121"/>
        <end position="147"/>
    </location>
</feature>
<feature type="region of interest" description="Disordered" evidence="1">
    <location>
        <begin position="74"/>
        <end position="93"/>
    </location>
</feature>
<sequence>MLPETEKDTATKTKSSQKDDAAADAQCACEWSLLPSPFHIALKTGQTCTHQNQTCNPSASSESKNPSIACRTSFTEAPRSPFPPSSCQDSKQRYREINKNSGRGYGAADEEKPAVVQLATDKDDGDNCYEGKGRAGRKEGKDLRDASGRNVVDKMTLSRKLQNIKFLVPVPPTTSNNNTQK</sequence>
<evidence type="ECO:0000256" key="1">
    <source>
        <dbReference type="SAM" id="MobiDB-lite"/>
    </source>
</evidence>
<feature type="region of interest" description="Disordered" evidence="1">
    <location>
        <begin position="47"/>
        <end position="67"/>
    </location>
</feature>
<dbReference type="AlphaFoldDB" id="B4Q4H2"/>
<feature type="compositionally biased region" description="Basic and acidic residues" evidence="1">
    <location>
        <begin position="129"/>
        <end position="147"/>
    </location>
</feature>
<evidence type="ECO:0000313" key="2">
    <source>
        <dbReference type="EMBL" id="EDX05769.1"/>
    </source>
</evidence>
<dbReference type="EMBL" id="CM000361">
    <property type="protein sequence ID" value="EDX05769.1"/>
    <property type="molecule type" value="Genomic_DNA"/>
</dbReference>
<gene>
    <name evidence="2" type="primary">Dsim\GD24339</name>
    <name evidence="2" type="ORF">Dsim_GD24339</name>
</gene>
<feature type="region of interest" description="Disordered" evidence="1">
    <location>
        <begin position="1"/>
        <end position="21"/>
    </location>
</feature>